<evidence type="ECO:0000256" key="3">
    <source>
        <dbReference type="ARBA" id="ARBA00023274"/>
    </source>
</evidence>
<keyword evidence="2 5" id="KW-0689">Ribosomal protein</keyword>
<dbReference type="AlphaFoldDB" id="A0A7J4JIK4"/>
<evidence type="ECO:0000256" key="2">
    <source>
        <dbReference type="ARBA" id="ARBA00022980"/>
    </source>
</evidence>
<comment type="caution">
    <text evidence="5">The sequence shown here is derived from an EMBL/GenBank/DDBJ whole genome shotgun (WGS) entry which is preliminary data.</text>
</comment>
<dbReference type="GO" id="GO:1990904">
    <property type="term" value="C:ribonucleoprotein complex"/>
    <property type="evidence" value="ECO:0007669"/>
    <property type="project" value="UniProtKB-KW"/>
</dbReference>
<feature type="region of interest" description="Disordered" evidence="4">
    <location>
        <begin position="137"/>
        <end position="158"/>
    </location>
</feature>
<evidence type="ECO:0000313" key="7">
    <source>
        <dbReference type="Proteomes" id="UP000564964"/>
    </source>
</evidence>
<name>A0A7J4JIK4_9ARCH</name>
<dbReference type="GO" id="GO:0006412">
    <property type="term" value="P:translation"/>
    <property type="evidence" value="ECO:0007669"/>
    <property type="project" value="InterPro"/>
</dbReference>
<reference evidence="6" key="2">
    <citation type="submission" date="2021-03" db="EMBL/GenBank/DDBJ databases">
        <authorList>
            <person name="Jaffe A."/>
        </authorList>
    </citation>
    <scope>NUCLEOTIDE SEQUENCE</scope>
    <source>
        <strain evidence="6">RIFCSPLOWO2_01_FULL_58_19</strain>
    </source>
</reference>
<dbReference type="SMART" id="SM01405">
    <property type="entry name" value="Ribosomal_S6e"/>
    <property type="match status" value="1"/>
</dbReference>
<dbReference type="GO" id="GO:0005840">
    <property type="term" value="C:ribosome"/>
    <property type="evidence" value="ECO:0007669"/>
    <property type="project" value="UniProtKB-KW"/>
</dbReference>
<dbReference type="PANTHER" id="PTHR11502">
    <property type="entry name" value="40S RIBOSOMAL PROTEIN S6"/>
    <property type="match status" value="1"/>
</dbReference>
<dbReference type="EMBL" id="DUGH01000058">
    <property type="protein sequence ID" value="HIH16235.1"/>
    <property type="molecule type" value="Genomic_DNA"/>
</dbReference>
<dbReference type="EMBL" id="JAGVWE010000004">
    <property type="protein sequence ID" value="MBS3063100.1"/>
    <property type="molecule type" value="Genomic_DNA"/>
</dbReference>
<evidence type="ECO:0000256" key="1">
    <source>
        <dbReference type="ARBA" id="ARBA00009312"/>
    </source>
</evidence>
<dbReference type="InterPro" id="IPR001377">
    <property type="entry name" value="Ribosomal_eS6"/>
</dbReference>
<dbReference type="Pfam" id="PF01092">
    <property type="entry name" value="Ribosomal_S6e"/>
    <property type="match status" value="1"/>
</dbReference>
<evidence type="ECO:0000313" key="6">
    <source>
        <dbReference type="EMBL" id="MBS3063100.1"/>
    </source>
</evidence>
<dbReference type="Proteomes" id="UP000564964">
    <property type="component" value="Unassembled WGS sequence"/>
</dbReference>
<evidence type="ECO:0000256" key="4">
    <source>
        <dbReference type="SAM" id="MobiDB-lite"/>
    </source>
</evidence>
<accession>A0A7J4JIK4</accession>
<gene>
    <name evidence="5" type="ORF">HA252_02410</name>
    <name evidence="6" type="ORF">J4203_04455</name>
</gene>
<proteinExistence type="inferred from homology"/>
<reference evidence="5" key="1">
    <citation type="journal article" date="2020" name="bioRxiv">
        <title>A rank-normalized archaeal taxonomy based on genome phylogeny resolves widespread incomplete and uneven classifications.</title>
        <authorList>
            <person name="Rinke C."/>
            <person name="Chuvochina M."/>
            <person name="Mussig A.J."/>
            <person name="Chaumeil P.-A."/>
            <person name="Waite D.W."/>
            <person name="Whitman W.B."/>
            <person name="Parks D.H."/>
            <person name="Hugenholtz P."/>
        </authorList>
    </citation>
    <scope>NUCLEOTIDE SEQUENCE</scope>
    <source>
        <strain evidence="5">UBA10219</strain>
    </source>
</reference>
<protein>
    <submittedName>
        <fullName evidence="5">30S ribosomal protein S6e</fullName>
    </submittedName>
</protein>
<evidence type="ECO:0000313" key="5">
    <source>
        <dbReference type="EMBL" id="HIH16235.1"/>
    </source>
</evidence>
<comment type="similarity">
    <text evidence="1">Belongs to the eukaryotic ribosomal protein eS6 family.</text>
</comment>
<keyword evidence="3" id="KW-0687">Ribonucleoprotein</keyword>
<dbReference type="Proteomes" id="UP000678237">
    <property type="component" value="Unassembled WGS sequence"/>
</dbReference>
<organism evidence="5 7">
    <name type="scientific">Candidatus Iainarchaeum sp</name>
    <dbReference type="NCBI Taxonomy" id="3101447"/>
    <lineage>
        <taxon>Archaea</taxon>
        <taxon>Candidatus Iainarchaeota</taxon>
        <taxon>Candidatus Iainarchaeia</taxon>
        <taxon>Candidatus Iainarchaeales</taxon>
        <taxon>Candidatus Iainarchaeaceae</taxon>
        <taxon>Candidatus Iainarchaeum</taxon>
    </lineage>
</organism>
<reference evidence="6" key="3">
    <citation type="submission" date="2021-05" db="EMBL/GenBank/DDBJ databases">
        <title>Protein family content uncovers lineage relationships and bacterial pathway maintenance mechanisms in DPANN archaea.</title>
        <authorList>
            <person name="Castelle C.J."/>
            <person name="Meheust R."/>
            <person name="Jaffe A.L."/>
            <person name="Seitz K."/>
            <person name="Gong X."/>
            <person name="Baker B.J."/>
            <person name="Banfield J.F."/>
        </authorList>
    </citation>
    <scope>NUCLEOTIDE SEQUENCE</scope>
    <source>
        <strain evidence="6">RIFCSPLOWO2_01_FULL_58_19</strain>
    </source>
</reference>
<dbReference type="GO" id="GO:0003735">
    <property type="term" value="F:structural constituent of ribosome"/>
    <property type="evidence" value="ECO:0007669"/>
    <property type="project" value="InterPro"/>
</dbReference>
<sequence>MISDPKSGKAFSHKAEDAALFLNHKVGEEVSLDSLGFEGYTAVITGGSDKEGFPIKPDLEGAARRRIFVTLDKKKGLRQRIAFRGNLITNETSQVNLAVKKHGSKPFEEFMPKVKVEEKALSAKEELIAKSMANVERSKEEVLKEREAGEGGIKKPKH</sequence>